<feature type="region of interest" description="Disordered" evidence="1">
    <location>
        <begin position="25"/>
        <end position="45"/>
    </location>
</feature>
<dbReference type="Pfam" id="PF13628">
    <property type="entry name" value="DUF4142"/>
    <property type="match status" value="1"/>
</dbReference>
<evidence type="ECO:0000256" key="1">
    <source>
        <dbReference type="SAM" id="MobiDB-lite"/>
    </source>
</evidence>
<dbReference type="EMBL" id="JACSQS010000001">
    <property type="protein sequence ID" value="MBD7953017.1"/>
    <property type="molecule type" value="Genomic_DNA"/>
</dbReference>
<dbReference type="PANTHER" id="PTHR38593:SF1">
    <property type="entry name" value="BLR2558 PROTEIN"/>
    <property type="match status" value="1"/>
</dbReference>
<name>A0A8X8FMA7_9GAMM</name>
<accession>A0A8X8FMA7</accession>
<reference evidence="4 5" key="1">
    <citation type="submission" date="2020-08" db="EMBL/GenBank/DDBJ databases">
        <title>A Genomic Blueprint of the Chicken Gut Microbiome.</title>
        <authorList>
            <person name="Gilroy R."/>
            <person name="Ravi A."/>
            <person name="Getino M."/>
            <person name="Pursley I."/>
            <person name="Horton D.L."/>
            <person name="Alikhan N.-F."/>
            <person name="Baker D."/>
            <person name="Gharbi K."/>
            <person name="Hall N."/>
            <person name="Watson M."/>
            <person name="Adriaenssens E.M."/>
            <person name="Foster-Nyarko E."/>
            <person name="Jarju S."/>
            <person name="Secka A."/>
            <person name="Antonio M."/>
            <person name="Oren A."/>
            <person name="Chaudhuri R."/>
            <person name="La Ragione R.M."/>
            <person name="Hildebrand F."/>
            <person name="Pallen M.J."/>
        </authorList>
    </citation>
    <scope>NUCLEOTIDE SEQUENCE [LARGE SCALE GENOMIC DNA]</scope>
    <source>
        <strain evidence="4 5">Sa5BUN4</strain>
    </source>
</reference>
<evidence type="ECO:0000313" key="5">
    <source>
        <dbReference type="Proteomes" id="UP000636938"/>
    </source>
</evidence>
<feature type="signal peptide" evidence="2">
    <location>
        <begin position="1"/>
        <end position="24"/>
    </location>
</feature>
<keyword evidence="2" id="KW-0732">Signal</keyword>
<dbReference type="RefSeq" id="WP_191768679.1">
    <property type="nucleotide sequence ID" value="NZ_JACSQS010000001.1"/>
</dbReference>
<dbReference type="Proteomes" id="UP000636938">
    <property type="component" value="Unassembled WGS sequence"/>
</dbReference>
<dbReference type="Gene3D" id="1.20.1260.10">
    <property type="match status" value="1"/>
</dbReference>
<evidence type="ECO:0000259" key="3">
    <source>
        <dbReference type="Pfam" id="PF13628"/>
    </source>
</evidence>
<evidence type="ECO:0000256" key="2">
    <source>
        <dbReference type="SAM" id="SignalP"/>
    </source>
</evidence>
<evidence type="ECO:0000313" key="4">
    <source>
        <dbReference type="EMBL" id="MBD7953017.1"/>
    </source>
</evidence>
<gene>
    <name evidence="4" type="ORF">H9654_02265</name>
</gene>
<protein>
    <submittedName>
        <fullName evidence="4">DUF4142 domain-containing protein</fullName>
    </submittedName>
</protein>
<dbReference type="AlphaFoldDB" id="A0A8X8FMA7"/>
<sequence length="192" mass="19861">MSFIVPLRATVVALGLIGSSAASAQTSAAPSPSSSAASTANAPSGELRQQQALGVLSAINQAEINAGQLALSRAQTEPARQYAQAMVRSHTENEKMLAAWKPDRSSAPAQAKTAEAKAEAAALAKHQGAAFDSAYLQAMVKDHRKALQTLDDSLLPAAADAEVRAFLQKTRGHVADHLAQAERLAGTPATGR</sequence>
<dbReference type="InterPro" id="IPR012347">
    <property type="entry name" value="Ferritin-like"/>
</dbReference>
<feature type="domain" description="DUF4142" evidence="3">
    <location>
        <begin position="50"/>
        <end position="184"/>
    </location>
</feature>
<keyword evidence="5" id="KW-1185">Reference proteome</keyword>
<dbReference type="InterPro" id="IPR025419">
    <property type="entry name" value="DUF4142"/>
</dbReference>
<organism evidence="4 5">
    <name type="scientific">Stenotrophomonas lacuserhaii</name>
    <dbReference type="NCBI Taxonomy" id="2760084"/>
    <lineage>
        <taxon>Bacteria</taxon>
        <taxon>Pseudomonadati</taxon>
        <taxon>Pseudomonadota</taxon>
        <taxon>Gammaproteobacteria</taxon>
        <taxon>Lysobacterales</taxon>
        <taxon>Lysobacteraceae</taxon>
        <taxon>Stenotrophomonas</taxon>
    </lineage>
</organism>
<comment type="caution">
    <text evidence="4">The sequence shown here is derived from an EMBL/GenBank/DDBJ whole genome shotgun (WGS) entry which is preliminary data.</text>
</comment>
<proteinExistence type="predicted"/>
<dbReference type="PANTHER" id="PTHR38593">
    <property type="entry name" value="BLR2558 PROTEIN"/>
    <property type="match status" value="1"/>
</dbReference>
<feature type="chain" id="PRO_5036444854" evidence="2">
    <location>
        <begin position="25"/>
        <end position="192"/>
    </location>
</feature>
<feature type="compositionally biased region" description="Low complexity" evidence="1">
    <location>
        <begin position="25"/>
        <end position="44"/>
    </location>
</feature>